<dbReference type="Pfam" id="PF00795">
    <property type="entry name" value="CN_hydrolase"/>
    <property type="match status" value="1"/>
</dbReference>
<feature type="region of interest" description="Disordered" evidence="1">
    <location>
        <begin position="613"/>
        <end position="743"/>
    </location>
</feature>
<evidence type="ECO:0000313" key="4">
    <source>
        <dbReference type="Proteomes" id="UP001169217"/>
    </source>
</evidence>
<proteinExistence type="predicted"/>
<feature type="compositionally biased region" description="Polar residues" evidence="1">
    <location>
        <begin position="520"/>
        <end position="529"/>
    </location>
</feature>
<reference evidence="3" key="1">
    <citation type="submission" date="2023-04" db="EMBL/GenBank/DDBJ databases">
        <title>Colletotrichum limetticola genome sequence.</title>
        <authorList>
            <person name="Baroncelli R."/>
        </authorList>
    </citation>
    <scope>NUCLEOTIDE SEQUENCE</scope>
    <source>
        <strain evidence="3">KLA-Anderson</strain>
    </source>
</reference>
<feature type="region of interest" description="Disordered" evidence="1">
    <location>
        <begin position="505"/>
        <end position="598"/>
    </location>
</feature>
<dbReference type="PROSITE" id="PS50263">
    <property type="entry name" value="CN_HYDROLASE"/>
    <property type="match status" value="1"/>
</dbReference>
<gene>
    <name evidence="3" type="ORF">CLIM01_06027</name>
</gene>
<dbReference type="SUPFAM" id="SSF56317">
    <property type="entry name" value="Carbon-nitrogen hydrolase"/>
    <property type="match status" value="1"/>
</dbReference>
<dbReference type="Proteomes" id="UP001169217">
    <property type="component" value="Unassembled WGS sequence"/>
</dbReference>
<feature type="region of interest" description="Disordered" evidence="1">
    <location>
        <begin position="286"/>
        <end position="433"/>
    </location>
</feature>
<feature type="region of interest" description="Disordered" evidence="1">
    <location>
        <begin position="465"/>
        <end position="486"/>
    </location>
</feature>
<comment type="caution">
    <text evidence="3">The sequence shown here is derived from an EMBL/GenBank/DDBJ whole genome shotgun (WGS) entry which is preliminary data.</text>
</comment>
<dbReference type="Gene3D" id="3.60.110.10">
    <property type="entry name" value="Carbon-nitrogen hydrolase"/>
    <property type="match status" value="1"/>
</dbReference>
<feature type="region of interest" description="Disordered" evidence="1">
    <location>
        <begin position="798"/>
        <end position="849"/>
    </location>
</feature>
<feature type="compositionally biased region" description="Polar residues" evidence="1">
    <location>
        <begin position="305"/>
        <end position="327"/>
    </location>
</feature>
<accession>A0ABQ9PYI5</accession>
<organism evidence="3 4">
    <name type="scientific">Colletotrichum limetticola</name>
    <dbReference type="NCBI Taxonomy" id="1209924"/>
    <lineage>
        <taxon>Eukaryota</taxon>
        <taxon>Fungi</taxon>
        <taxon>Dikarya</taxon>
        <taxon>Ascomycota</taxon>
        <taxon>Pezizomycotina</taxon>
        <taxon>Sordariomycetes</taxon>
        <taxon>Hypocreomycetidae</taxon>
        <taxon>Glomerellales</taxon>
        <taxon>Glomerellaceae</taxon>
        <taxon>Colletotrichum</taxon>
        <taxon>Colletotrichum acutatum species complex</taxon>
    </lineage>
</organism>
<dbReference type="InterPro" id="IPR039703">
    <property type="entry name" value="Nta1"/>
</dbReference>
<dbReference type="PANTHER" id="PTHR11750">
    <property type="entry name" value="PROTEIN N-TERMINAL AMIDASE"/>
    <property type="match status" value="1"/>
</dbReference>
<feature type="compositionally biased region" description="Low complexity" evidence="1">
    <location>
        <begin position="798"/>
        <end position="814"/>
    </location>
</feature>
<dbReference type="InterPro" id="IPR036526">
    <property type="entry name" value="C-N_Hydrolase_sf"/>
</dbReference>
<evidence type="ECO:0000259" key="2">
    <source>
        <dbReference type="PROSITE" id="PS50263"/>
    </source>
</evidence>
<name>A0ABQ9PYI5_9PEZI</name>
<dbReference type="EMBL" id="JARUPT010000158">
    <property type="protein sequence ID" value="KAK0376611.1"/>
    <property type="molecule type" value="Genomic_DNA"/>
</dbReference>
<dbReference type="CDD" id="cd07566">
    <property type="entry name" value="ScNTA1_like"/>
    <property type="match status" value="1"/>
</dbReference>
<evidence type="ECO:0000313" key="3">
    <source>
        <dbReference type="EMBL" id="KAK0376611.1"/>
    </source>
</evidence>
<evidence type="ECO:0000256" key="1">
    <source>
        <dbReference type="SAM" id="MobiDB-lite"/>
    </source>
</evidence>
<feature type="compositionally biased region" description="Low complexity" evidence="1">
    <location>
        <begin position="554"/>
        <end position="565"/>
    </location>
</feature>
<protein>
    <submittedName>
        <fullName evidence="3">N-terminal amidase</fullName>
    </submittedName>
</protein>
<dbReference type="PANTHER" id="PTHR11750:SF26">
    <property type="entry name" value="PROTEIN N-TERMINAL AMIDASE"/>
    <property type="match status" value="1"/>
</dbReference>
<dbReference type="InterPro" id="IPR003010">
    <property type="entry name" value="C-N_Hydrolase"/>
</dbReference>
<keyword evidence="4" id="KW-1185">Reference proteome</keyword>
<feature type="compositionally biased region" description="Low complexity" evidence="1">
    <location>
        <begin position="636"/>
        <end position="646"/>
    </location>
</feature>
<feature type="compositionally biased region" description="Polar residues" evidence="1">
    <location>
        <begin position="572"/>
        <end position="584"/>
    </location>
</feature>
<feature type="domain" description="CN hydrolase" evidence="2">
    <location>
        <begin position="1"/>
        <end position="280"/>
    </location>
</feature>
<feature type="compositionally biased region" description="Polar residues" evidence="1">
    <location>
        <begin position="655"/>
        <end position="679"/>
    </location>
</feature>
<sequence length="849" mass="92357">MRIGCLQFAPQVGDVDNNLNRADAVLSKADPGELDLLVLPELSFSGYNFTSLNHIAPYLEHSGSGITSLWARTTALKYSCNLVVGYPEKVDITEDWPASPEYYNAALVVNEDGETIANYRKSFLYYTDETWALEGDEGFYRGTIPGLGRTSIGICKFSDPYKFEAPWHAHEFAFHVMESYSNLVIMSMAWLTRADAQVFTSTPNEPDMDTLTYWVARLEPLIRSENDDEIIVVFCNRTGIEDDAVYAGTSAVIGVQHGEVKIYGVLGRGEKKLLVVDTNQAPYAKLVYRPEPEEPLTAQDEKTNSIEPQASPNLPETASSSRSQAGDQSPAPPSEPSVKSTSASVRSHSSKGSTERTPVAKRAKPPNILTGQNMPKSPLRSPGYQDVNLPTPTAPSPTPLATRPKISIPVRSAKAAELPNPEPKSALSTWSSRSVLSDDSATSYGWLSQASQLAQGNELLNRYLTTPPNGPMFDGQASNSEACFSPITPFDEMAPSMFRSFELAPDNVGGKPLQDDKSGSAGSNVATDSKTLRQDEQPVPSFHRYERPVKQRRSSASLRTSTTHSPARRTSSRNLRSKFSQSDLSAERRRTGNSAAVLGSPVKAEKIIIPEDERGLSSAEPSLKSRSRVSNRIDTSSPQSATSHSSLQHLDFTPQREQASRRTPSQSDVKSPTNSSESRQNQRSEVLRSIVDVENVAGRPPSASQVNERQRLAQRTGTGQSSHRRTRSTSDRGLGEPHGSSKVSYTATGNNLAARHGVIRNQQSDIGLREKARIFGNDQPRPLNGRGDRSMAEALLGSSNYNAGSSSSASNGKAGQRRTPDAFASPWSPIEPTTPTAMLGLRDEARVVG</sequence>
<feature type="compositionally biased region" description="Polar residues" evidence="1">
    <location>
        <begin position="337"/>
        <end position="356"/>
    </location>
</feature>